<gene>
    <name evidence="7" type="ORF">RJ641_036933</name>
</gene>
<evidence type="ECO:0000256" key="1">
    <source>
        <dbReference type="ARBA" id="ARBA00004370"/>
    </source>
</evidence>
<comment type="subcellular location">
    <subcellularLocation>
        <location evidence="1">Membrane</location>
    </subcellularLocation>
</comment>
<dbReference type="PANTHER" id="PTHR12668">
    <property type="entry name" value="TRANSMEMBRANE PROTEIN 14, 15"/>
    <property type="match status" value="1"/>
</dbReference>
<keyword evidence="3 6" id="KW-0812">Transmembrane</keyword>
<feature type="non-terminal residue" evidence="7">
    <location>
        <position position="1"/>
    </location>
</feature>
<dbReference type="Pfam" id="PF03647">
    <property type="entry name" value="Tmemb_14"/>
    <property type="match status" value="1"/>
</dbReference>
<comment type="caution">
    <text evidence="7">The sequence shown here is derived from an EMBL/GenBank/DDBJ whole genome shotgun (WGS) entry which is preliminary data.</text>
</comment>
<dbReference type="GO" id="GO:0009706">
    <property type="term" value="C:chloroplast inner membrane"/>
    <property type="evidence" value="ECO:0007669"/>
    <property type="project" value="TreeGrafter"/>
</dbReference>
<evidence type="ECO:0000313" key="7">
    <source>
        <dbReference type="EMBL" id="KAK6934039.1"/>
    </source>
</evidence>
<dbReference type="PANTHER" id="PTHR12668:SF48">
    <property type="entry name" value="PROTEIN FATTY ACID EXPORT 1, CHLOROPLASTIC"/>
    <property type="match status" value="1"/>
</dbReference>
<dbReference type="Gene3D" id="1.10.10.1740">
    <property type="entry name" value="Transmembrane protein 14-like"/>
    <property type="match status" value="1"/>
</dbReference>
<feature type="transmembrane region" description="Helical" evidence="6">
    <location>
        <begin position="161"/>
        <end position="181"/>
    </location>
</feature>
<proteinExistence type="inferred from homology"/>
<comment type="similarity">
    <text evidence="2">Belongs to the TMEM14 family.</text>
</comment>
<dbReference type="AlphaFoldDB" id="A0AAN8VLX8"/>
<evidence type="ECO:0000256" key="6">
    <source>
        <dbReference type="SAM" id="Phobius"/>
    </source>
</evidence>
<sequence length="275" mass="30234">ALSSGKYHLLRIRCSCPLSFPVCICSPVWSSRKRNRVKTERSLSQAYFVVCGTKVAMSSSLSQLSCFSRLRGSRSSALSPHLRLSKLTIRMSLDGHGTETSRPQSKTNVSYTSDASRSHIQQTVRPQLASEDHLAGNIGLVEEAQEPIAIQKKRAAKIHDFCFGIPFGGLVLSGGLLGFIFSRNLATLTILLYGGALLALSTFSLKIWRQGKSSLPFIVGQAVLSGGLLWKSMQSYSLVCCHAVLLLIRDNFWRKSTTEEVENICNCTSTMRTLN</sequence>
<dbReference type="EMBL" id="JBAMMX010000009">
    <property type="protein sequence ID" value="KAK6934039.1"/>
    <property type="molecule type" value="Genomic_DNA"/>
</dbReference>
<organism evidence="7 8">
    <name type="scientific">Dillenia turbinata</name>
    <dbReference type="NCBI Taxonomy" id="194707"/>
    <lineage>
        <taxon>Eukaryota</taxon>
        <taxon>Viridiplantae</taxon>
        <taxon>Streptophyta</taxon>
        <taxon>Embryophyta</taxon>
        <taxon>Tracheophyta</taxon>
        <taxon>Spermatophyta</taxon>
        <taxon>Magnoliopsida</taxon>
        <taxon>eudicotyledons</taxon>
        <taxon>Gunneridae</taxon>
        <taxon>Pentapetalae</taxon>
        <taxon>Dilleniales</taxon>
        <taxon>Dilleniaceae</taxon>
        <taxon>Dillenia</taxon>
    </lineage>
</organism>
<keyword evidence="8" id="KW-1185">Reference proteome</keyword>
<keyword evidence="4 6" id="KW-1133">Transmembrane helix</keyword>
<accession>A0AAN8VLX8</accession>
<reference evidence="7 8" key="1">
    <citation type="submission" date="2023-12" db="EMBL/GenBank/DDBJ databases">
        <title>A high-quality genome assembly for Dillenia turbinata (Dilleniales).</title>
        <authorList>
            <person name="Chanderbali A."/>
        </authorList>
    </citation>
    <scope>NUCLEOTIDE SEQUENCE [LARGE SCALE GENOMIC DNA]</scope>
    <source>
        <strain evidence="7">LSX21</strain>
        <tissue evidence="7">Leaf</tissue>
    </source>
</reference>
<dbReference type="InterPro" id="IPR044890">
    <property type="entry name" value="TMEM14_sf"/>
</dbReference>
<evidence type="ECO:0000256" key="3">
    <source>
        <dbReference type="ARBA" id="ARBA00022692"/>
    </source>
</evidence>
<evidence type="ECO:0000256" key="2">
    <source>
        <dbReference type="ARBA" id="ARBA00007590"/>
    </source>
</evidence>
<evidence type="ECO:0000256" key="4">
    <source>
        <dbReference type="ARBA" id="ARBA00022989"/>
    </source>
</evidence>
<evidence type="ECO:0000256" key="5">
    <source>
        <dbReference type="ARBA" id="ARBA00023136"/>
    </source>
</evidence>
<feature type="transmembrane region" description="Helical" evidence="6">
    <location>
        <begin position="187"/>
        <end position="208"/>
    </location>
</feature>
<keyword evidence="5 6" id="KW-0472">Membrane</keyword>
<dbReference type="GO" id="GO:0015245">
    <property type="term" value="F:fatty acid transmembrane transporter activity"/>
    <property type="evidence" value="ECO:0007669"/>
    <property type="project" value="TreeGrafter"/>
</dbReference>
<dbReference type="InterPro" id="IPR005349">
    <property type="entry name" value="TMEM14"/>
</dbReference>
<evidence type="ECO:0000313" key="8">
    <source>
        <dbReference type="Proteomes" id="UP001370490"/>
    </source>
</evidence>
<protein>
    <submittedName>
        <fullName evidence="7">Uncharacterized protein</fullName>
    </submittedName>
</protein>
<dbReference type="Proteomes" id="UP001370490">
    <property type="component" value="Unassembled WGS sequence"/>
</dbReference>
<name>A0AAN8VLX8_9MAGN</name>